<dbReference type="Proteomes" id="UP000000333">
    <property type="component" value="Chromosome"/>
</dbReference>
<dbReference type="PANTHER" id="PTHR42887">
    <property type="entry name" value="OS12G0638800 PROTEIN"/>
    <property type="match status" value="1"/>
</dbReference>
<gene>
    <name evidence="3" type="ordered locus">Olsu_1310</name>
</gene>
<dbReference type="InterPro" id="IPR057661">
    <property type="entry name" value="RsdA/BaiN/AoA(So)_Rossmann"/>
</dbReference>
<dbReference type="AlphaFoldDB" id="E1QWB2"/>
<dbReference type="PANTHER" id="PTHR42887:SF2">
    <property type="entry name" value="OS12G0638800 PROTEIN"/>
    <property type="match status" value="1"/>
</dbReference>
<organism evidence="3 4">
    <name type="scientific">Olsenella uli (strain ATCC 49627 / DSM 7084 / CCUG 31166 / CIP 109912 / JCM 12494 / LMG 11480 / NCIMB 702895 / VPI D76D-27C)</name>
    <name type="common">Lactobacillus uli</name>
    <dbReference type="NCBI Taxonomy" id="633147"/>
    <lineage>
        <taxon>Bacteria</taxon>
        <taxon>Bacillati</taxon>
        <taxon>Actinomycetota</taxon>
        <taxon>Coriobacteriia</taxon>
        <taxon>Coriobacteriales</taxon>
        <taxon>Atopobiaceae</taxon>
        <taxon>Olsenella</taxon>
    </lineage>
</organism>
<evidence type="ECO:0000259" key="2">
    <source>
        <dbReference type="Pfam" id="PF03486"/>
    </source>
</evidence>
<keyword evidence="4" id="KW-1185">Reference proteome</keyword>
<feature type="region of interest" description="Disordered" evidence="1">
    <location>
        <begin position="489"/>
        <end position="517"/>
    </location>
</feature>
<feature type="region of interest" description="Disordered" evidence="1">
    <location>
        <begin position="1"/>
        <end position="30"/>
    </location>
</feature>
<dbReference type="HOGENOM" id="CLU_025174_3_1_11"/>
<dbReference type="EMBL" id="CP002106">
    <property type="protein sequence ID" value="ADK68415.1"/>
    <property type="molecule type" value="Genomic_DNA"/>
</dbReference>
<dbReference type="SUPFAM" id="SSF51905">
    <property type="entry name" value="FAD/NAD(P)-binding domain"/>
    <property type="match status" value="1"/>
</dbReference>
<feature type="compositionally biased region" description="Basic and acidic residues" evidence="1">
    <location>
        <begin position="366"/>
        <end position="386"/>
    </location>
</feature>
<dbReference type="KEGG" id="ols:Olsu_1310"/>
<dbReference type="SUPFAM" id="SSF160996">
    <property type="entry name" value="HI0933 insert domain-like"/>
    <property type="match status" value="1"/>
</dbReference>
<proteinExistence type="predicted"/>
<name>E1QWB2_OLSUV</name>
<feature type="domain" description="RsdA/BaiN/AoA(So)-like Rossmann fold-like" evidence="2">
    <location>
        <begin position="50"/>
        <end position="478"/>
    </location>
</feature>
<evidence type="ECO:0000313" key="4">
    <source>
        <dbReference type="Proteomes" id="UP000000333"/>
    </source>
</evidence>
<sequence>MQKSPHGTSQARHGTSRTPHGKQPHRSSRAELREGQLLAAAQVDVAGCYDVAVIGGGAAGLVAATAAAEGGARVVVLDRSLECGRTILATGNGRCNFSNVGLEASRYNDPDFVAAVFGADPLADILGFFGDCGLRWDLEGDRLYPLSRQASSVRSVLIARARAAGVTLAAAREVERVERSVGPAGPSARCGFTVAYRELFSAESDMSGGGAASLHATCVIVATGGGTCRALDALGLASTPTRPVLCPVACEDSPLAALDGRRAHVRVQLSKGGPPVWQERGEVLLRSYGLSGIVSFDLSRHAGAGDLVEIDLVPDLAEAELRAMIDPTACGDFVEGHLDGTLDPVIAHTLEVLARERWTLPGSSRHAGDSRGDDGPHRDGSLRHDAGLAGPRPNAPQSDADALLALVKALPFRVVGNCEERGAQVTRGGLQNDQFSAESMESAQVPGLFACGEALDVDAGCGGFNLSWAWKSGLVAGAAAGMAASRATAMSGTAADDADVAAAPAPNPDATPSHPQG</sequence>
<protein>
    <submittedName>
        <fullName evidence="3">HI0933 family protein</fullName>
    </submittedName>
</protein>
<feature type="compositionally biased region" description="Polar residues" evidence="1">
    <location>
        <begin position="1"/>
        <end position="18"/>
    </location>
</feature>
<dbReference type="Pfam" id="PF03486">
    <property type="entry name" value="HI0933_like"/>
    <property type="match status" value="1"/>
</dbReference>
<dbReference type="Gene3D" id="1.10.8.260">
    <property type="entry name" value="HI0933 insert domain-like"/>
    <property type="match status" value="1"/>
</dbReference>
<dbReference type="PRINTS" id="PR00368">
    <property type="entry name" value="FADPNR"/>
</dbReference>
<dbReference type="STRING" id="633147.Olsu_1310"/>
<dbReference type="Gene3D" id="2.40.30.10">
    <property type="entry name" value="Translation factors"/>
    <property type="match status" value="2"/>
</dbReference>
<dbReference type="InterPro" id="IPR023166">
    <property type="entry name" value="BaiN-like_dom_sf"/>
</dbReference>
<evidence type="ECO:0000313" key="3">
    <source>
        <dbReference type="EMBL" id="ADK68415.1"/>
    </source>
</evidence>
<feature type="region of interest" description="Disordered" evidence="1">
    <location>
        <begin position="361"/>
        <end position="395"/>
    </location>
</feature>
<dbReference type="RefSeq" id="WP_013252167.1">
    <property type="nucleotide sequence ID" value="NC_014363.1"/>
</dbReference>
<dbReference type="Gene3D" id="3.50.50.60">
    <property type="entry name" value="FAD/NAD(P)-binding domain"/>
    <property type="match status" value="2"/>
</dbReference>
<dbReference type="eggNOG" id="COG2081">
    <property type="taxonomic scope" value="Bacteria"/>
</dbReference>
<reference evidence="3 4" key="1">
    <citation type="journal article" date="2010" name="Stand. Genomic Sci.">
        <title>Complete genome sequence of Olsenella uli type strain (VPI D76D-27C).</title>
        <authorList>
            <person name="Goker M."/>
            <person name="Held B."/>
            <person name="Lucas S."/>
            <person name="Nolan M."/>
            <person name="Yasawong M."/>
            <person name="Glavina Del Rio T."/>
            <person name="Tice H."/>
            <person name="Cheng J.F."/>
            <person name="Bruce D."/>
            <person name="Detter J.C."/>
            <person name="Tapia R."/>
            <person name="Han C."/>
            <person name="Goodwin L."/>
            <person name="Pitluck S."/>
            <person name="Liolios K."/>
            <person name="Ivanova N."/>
            <person name="Mavromatis K."/>
            <person name="Mikhailova N."/>
            <person name="Pati A."/>
            <person name="Chen A."/>
            <person name="Palaniappan K."/>
            <person name="Land M."/>
            <person name="Hauser L."/>
            <person name="Chang Y.J."/>
            <person name="Jeffries C.D."/>
            <person name="Rohde M."/>
            <person name="Sikorski J."/>
            <person name="Pukall R."/>
            <person name="Woyke T."/>
            <person name="Bristow J."/>
            <person name="Eisen J.A."/>
            <person name="Markowitz V."/>
            <person name="Hugenholtz P."/>
            <person name="Kyrpides N.C."/>
            <person name="Klenk H.P."/>
            <person name="Lapidus A."/>
        </authorList>
    </citation>
    <scope>NUCLEOTIDE SEQUENCE [LARGE SCALE GENOMIC DNA]</scope>
    <source>
        <strain evidence="4">ATCC 49627 / DSM 7084 / CIP 109912 / JCM 12494 / NCIMB 702895 / VPI D76D-27C</strain>
    </source>
</reference>
<dbReference type="InterPro" id="IPR004792">
    <property type="entry name" value="BaiN-like"/>
</dbReference>
<dbReference type="GeneID" id="78513197"/>
<accession>E1QWB2</accession>
<evidence type="ECO:0000256" key="1">
    <source>
        <dbReference type="SAM" id="MobiDB-lite"/>
    </source>
</evidence>
<dbReference type="OrthoDB" id="9773233at2"/>
<dbReference type="InterPro" id="IPR036188">
    <property type="entry name" value="FAD/NAD-bd_sf"/>
</dbReference>